<proteinExistence type="evidence at transcript level"/>
<accession>U5EMJ5</accession>
<evidence type="ECO:0000313" key="2">
    <source>
        <dbReference type="EMBL" id="JAB58872.1"/>
    </source>
</evidence>
<keyword evidence="1" id="KW-0732">Signal</keyword>
<sequence length="210" mass="23968">MKAAIFLVSLVVIASAATYQQRGLNEDLEDFMKLVPVDKITKLAVEYFTTDKEVQDAFKYLQGKEFASVWDQFFALKQVKDLLKYLNGAGLDVYTFLNEVADLFGVAHVKPSVRSLETRKTGHGISGLVDEVLALLPKDKLKALFEEKLKTSAEFKKFFDKLQHADFKELADFYQNSKEVQAAFQKLREHGIDVDKFFELVKGFFGWGKF</sequence>
<dbReference type="EMBL" id="GANO01000999">
    <property type="protein sequence ID" value="JAB58872.1"/>
    <property type="molecule type" value="mRNA"/>
</dbReference>
<protein>
    <submittedName>
        <fullName evidence="2">Putative secreted protein</fullName>
    </submittedName>
</protein>
<feature type="chain" id="PRO_5004659445" evidence="1">
    <location>
        <begin position="17"/>
        <end position="210"/>
    </location>
</feature>
<evidence type="ECO:0000256" key="1">
    <source>
        <dbReference type="SAM" id="SignalP"/>
    </source>
</evidence>
<dbReference type="Pfam" id="PF06757">
    <property type="entry name" value="Ins_allergen_rp"/>
    <property type="match status" value="1"/>
</dbReference>
<feature type="signal peptide" evidence="1">
    <location>
        <begin position="1"/>
        <end position="16"/>
    </location>
</feature>
<dbReference type="PANTHER" id="PTHR21163:SF0">
    <property type="entry name" value="GH08205P-RELATED"/>
    <property type="match status" value="1"/>
</dbReference>
<dbReference type="PANTHER" id="PTHR21163">
    <property type="entry name" value="PROTEIN G12"/>
    <property type="match status" value="1"/>
</dbReference>
<name>U5EMJ5_9DIPT</name>
<dbReference type="InterPro" id="IPR010629">
    <property type="entry name" value="Ins_allergen"/>
</dbReference>
<dbReference type="AlphaFoldDB" id="U5EMJ5"/>
<reference evidence="2" key="1">
    <citation type="journal article" date="2014" name="Insect Biochem. Mol. Biol.">
        <title>An insight into the sialome of the frog biting fly, Corethrella appendiculata.</title>
        <authorList>
            <person name="Ribeiro J.M.C."/>
            <person name="Chagas A.C."/>
            <person name="Pham V.M."/>
            <person name="Lounibos L.P."/>
            <person name="Calvo E."/>
        </authorList>
    </citation>
    <scope>NUCLEOTIDE SEQUENCE</scope>
    <source>
        <tissue evidence="2">Salivary glands</tissue>
    </source>
</reference>
<organism evidence="2">
    <name type="scientific">Corethrella appendiculata</name>
    <dbReference type="NCBI Taxonomy" id="1370023"/>
    <lineage>
        <taxon>Eukaryota</taxon>
        <taxon>Metazoa</taxon>
        <taxon>Ecdysozoa</taxon>
        <taxon>Arthropoda</taxon>
        <taxon>Hexapoda</taxon>
        <taxon>Insecta</taxon>
        <taxon>Pterygota</taxon>
        <taxon>Neoptera</taxon>
        <taxon>Endopterygota</taxon>
        <taxon>Diptera</taxon>
        <taxon>Nematocera</taxon>
        <taxon>Culicoidea</taxon>
        <taxon>Chaoboridae</taxon>
        <taxon>Corethrella</taxon>
    </lineage>
</organism>